<dbReference type="Gene3D" id="3.40.30.10">
    <property type="entry name" value="Glutaredoxin"/>
    <property type="match status" value="1"/>
</dbReference>
<keyword evidence="3" id="KW-1185">Reference proteome</keyword>
<dbReference type="SUPFAM" id="SSF52833">
    <property type="entry name" value="Thioredoxin-like"/>
    <property type="match status" value="1"/>
</dbReference>
<feature type="domain" description="Alkyl hydroperoxide reductase subunit C/ Thiol specific antioxidant" evidence="1">
    <location>
        <begin position="17"/>
        <end position="57"/>
    </location>
</feature>
<dbReference type="AlphaFoldDB" id="A0A7I9VQX2"/>
<dbReference type="Pfam" id="PF00578">
    <property type="entry name" value="AhpC-TSA"/>
    <property type="match status" value="1"/>
</dbReference>
<organism evidence="2 3">
    <name type="scientific">Anaeromyxobacter diazotrophicus</name>
    <dbReference type="NCBI Taxonomy" id="2590199"/>
    <lineage>
        <taxon>Bacteria</taxon>
        <taxon>Pseudomonadati</taxon>
        <taxon>Myxococcota</taxon>
        <taxon>Myxococcia</taxon>
        <taxon>Myxococcales</taxon>
        <taxon>Cystobacterineae</taxon>
        <taxon>Anaeromyxobacteraceae</taxon>
        <taxon>Anaeromyxobacter</taxon>
    </lineage>
</organism>
<name>A0A7I9VQX2_9BACT</name>
<sequence>MTMSLLALLLGSAPLKVGDHAPAFTLSDTTGRQVTLSRELARGPVVLFFFPKAFTPG</sequence>
<dbReference type="GO" id="GO:0016491">
    <property type="term" value="F:oxidoreductase activity"/>
    <property type="evidence" value="ECO:0007669"/>
    <property type="project" value="InterPro"/>
</dbReference>
<dbReference type="InterPro" id="IPR036249">
    <property type="entry name" value="Thioredoxin-like_sf"/>
</dbReference>
<dbReference type="InterPro" id="IPR000866">
    <property type="entry name" value="AhpC/TSA"/>
</dbReference>
<proteinExistence type="predicted"/>
<dbReference type="Proteomes" id="UP000503640">
    <property type="component" value="Unassembled WGS sequence"/>
</dbReference>
<evidence type="ECO:0000259" key="1">
    <source>
        <dbReference type="Pfam" id="PF00578"/>
    </source>
</evidence>
<dbReference type="GO" id="GO:0016209">
    <property type="term" value="F:antioxidant activity"/>
    <property type="evidence" value="ECO:0007669"/>
    <property type="project" value="InterPro"/>
</dbReference>
<protein>
    <recommendedName>
        <fullName evidence="1">Alkyl hydroperoxide reductase subunit C/ Thiol specific antioxidant domain-containing protein</fullName>
    </recommendedName>
</protein>
<dbReference type="EMBL" id="BJTG01000009">
    <property type="protein sequence ID" value="GEJ58816.1"/>
    <property type="molecule type" value="Genomic_DNA"/>
</dbReference>
<evidence type="ECO:0000313" key="3">
    <source>
        <dbReference type="Proteomes" id="UP000503640"/>
    </source>
</evidence>
<gene>
    <name evidence="2" type="ORF">AMYX_35570</name>
</gene>
<evidence type="ECO:0000313" key="2">
    <source>
        <dbReference type="EMBL" id="GEJ58816.1"/>
    </source>
</evidence>
<comment type="caution">
    <text evidence="2">The sequence shown here is derived from an EMBL/GenBank/DDBJ whole genome shotgun (WGS) entry which is preliminary data.</text>
</comment>
<reference evidence="3" key="1">
    <citation type="journal article" date="2020" name="Appl. Environ. Microbiol.">
        <title>Diazotrophic Anaeromyxobacter Isolates from Soils.</title>
        <authorList>
            <person name="Masuda Y."/>
            <person name="Yamanaka H."/>
            <person name="Xu Z.X."/>
            <person name="Shiratori Y."/>
            <person name="Aono T."/>
            <person name="Amachi S."/>
            <person name="Senoo K."/>
            <person name="Itoh H."/>
        </authorList>
    </citation>
    <scope>NUCLEOTIDE SEQUENCE [LARGE SCALE GENOMIC DNA]</scope>
    <source>
        <strain evidence="3">R267</strain>
    </source>
</reference>
<accession>A0A7I9VQX2</accession>